<dbReference type="AlphaFoldDB" id="A0A3M8HD07"/>
<dbReference type="EMBL" id="RHLQ01000009">
    <property type="protein sequence ID" value="RND00253.1"/>
    <property type="molecule type" value="Genomic_DNA"/>
</dbReference>
<keyword evidence="2" id="KW-1185">Reference proteome</keyword>
<proteinExistence type="predicted"/>
<dbReference type="Proteomes" id="UP000279909">
    <property type="component" value="Unassembled WGS sequence"/>
</dbReference>
<comment type="caution">
    <text evidence="1">The sequence shown here is derived from an EMBL/GenBank/DDBJ whole genome shotgun (WGS) entry which is preliminary data.</text>
</comment>
<name>A0A3M8HD07_9BACI</name>
<reference evidence="1 2" key="1">
    <citation type="journal article" date="2014" name="Int. J. Syst. Evol. Microbiol.">
        <title>Lysinibacillus halotolerans sp. nov., isolated from saline-alkaline soil.</title>
        <authorList>
            <person name="Kong D."/>
            <person name="Wang Y."/>
            <person name="Zhao B."/>
            <person name="Li Y."/>
            <person name="Song J."/>
            <person name="Zhai Y."/>
            <person name="Zhang C."/>
            <person name="Wang H."/>
            <person name="Chen X."/>
            <person name="Zhao B."/>
            <person name="Ruan Z."/>
        </authorList>
    </citation>
    <scope>NUCLEOTIDE SEQUENCE [LARGE SCALE GENOMIC DNA]</scope>
    <source>
        <strain evidence="1 2">MCCC 1A12703</strain>
    </source>
</reference>
<protein>
    <submittedName>
        <fullName evidence="1">Uncharacterized protein</fullName>
    </submittedName>
</protein>
<gene>
    <name evidence="1" type="ORF">EC501_05625</name>
</gene>
<evidence type="ECO:0000313" key="1">
    <source>
        <dbReference type="EMBL" id="RND00253.1"/>
    </source>
</evidence>
<accession>A0A3M8HD07</accession>
<organism evidence="1 2">
    <name type="scientific">Lysinibacillus halotolerans</name>
    <dbReference type="NCBI Taxonomy" id="1368476"/>
    <lineage>
        <taxon>Bacteria</taxon>
        <taxon>Bacillati</taxon>
        <taxon>Bacillota</taxon>
        <taxon>Bacilli</taxon>
        <taxon>Bacillales</taxon>
        <taxon>Bacillaceae</taxon>
        <taxon>Lysinibacillus</taxon>
    </lineage>
</organism>
<evidence type="ECO:0000313" key="2">
    <source>
        <dbReference type="Proteomes" id="UP000279909"/>
    </source>
</evidence>
<sequence length="67" mass="7848">MGVIDKPKRILACERQKLLWELHCKEICITRTDRSNEPCDGCPIYSKLLKIGEIFNSTVRERIEVEE</sequence>